<dbReference type="GO" id="GO:0030145">
    <property type="term" value="F:manganese ion binding"/>
    <property type="evidence" value="ECO:0007669"/>
    <property type="project" value="InterPro"/>
</dbReference>
<organism evidence="6 7">
    <name type="scientific">Ecytonucleospora hepatopenaei</name>
    <dbReference type="NCBI Taxonomy" id="646526"/>
    <lineage>
        <taxon>Eukaryota</taxon>
        <taxon>Fungi</taxon>
        <taxon>Fungi incertae sedis</taxon>
        <taxon>Microsporidia</taxon>
        <taxon>Enterocytozoonidae</taxon>
        <taxon>Ecytonucleospora</taxon>
    </lineage>
</organism>
<dbReference type="OrthoDB" id="412814at2759"/>
<dbReference type="EMBL" id="MNPJ01000014">
    <property type="protein sequence ID" value="OQS55138.1"/>
    <property type="molecule type" value="Genomic_DNA"/>
</dbReference>
<dbReference type="PRINTS" id="PR00481">
    <property type="entry name" value="LAMNOPPTDASE"/>
</dbReference>
<dbReference type="GO" id="GO:0005737">
    <property type="term" value="C:cytoplasm"/>
    <property type="evidence" value="ECO:0007669"/>
    <property type="project" value="InterPro"/>
</dbReference>
<name>A0A1W0E7D0_9MICR</name>
<dbReference type="GO" id="GO:0070006">
    <property type="term" value="F:metalloaminopeptidase activity"/>
    <property type="evidence" value="ECO:0007669"/>
    <property type="project" value="InterPro"/>
</dbReference>
<evidence type="ECO:0000259" key="5">
    <source>
        <dbReference type="PROSITE" id="PS00631"/>
    </source>
</evidence>
<keyword evidence="3" id="KW-0645">Protease</keyword>
<dbReference type="SUPFAM" id="SSF53187">
    <property type="entry name" value="Zn-dependent exopeptidases"/>
    <property type="match status" value="1"/>
</dbReference>
<dbReference type="Proteomes" id="UP000192758">
    <property type="component" value="Unassembled WGS sequence"/>
</dbReference>
<dbReference type="Gene3D" id="3.40.630.10">
    <property type="entry name" value="Zn peptidases"/>
    <property type="match status" value="1"/>
</dbReference>
<comment type="caution">
    <text evidence="6">The sequence shown here is derived from an EMBL/GenBank/DDBJ whole genome shotgun (WGS) entry which is preliminary data.</text>
</comment>
<feature type="domain" description="Cytosol aminopeptidase" evidence="5">
    <location>
        <begin position="344"/>
        <end position="351"/>
    </location>
</feature>
<keyword evidence="4" id="KW-0378">Hydrolase</keyword>
<comment type="similarity">
    <text evidence="1">Belongs to the peptidase M17 family.</text>
</comment>
<dbReference type="STRING" id="646526.A0A1W0E7D0"/>
<dbReference type="SMR" id="A0A1W0E7D0"/>
<accession>A0A1W0E7D0</accession>
<dbReference type="PROSITE" id="PS00631">
    <property type="entry name" value="CYTOSOL_AP"/>
    <property type="match status" value="1"/>
</dbReference>
<evidence type="ECO:0000256" key="3">
    <source>
        <dbReference type="ARBA" id="ARBA00022670"/>
    </source>
</evidence>
<dbReference type="InterPro" id="IPR000819">
    <property type="entry name" value="Peptidase_M17_C"/>
</dbReference>
<protein>
    <submittedName>
        <fullName evidence="6">Cytosol</fullName>
    </submittedName>
</protein>
<evidence type="ECO:0000256" key="2">
    <source>
        <dbReference type="ARBA" id="ARBA00022438"/>
    </source>
</evidence>
<proteinExistence type="inferred from homology"/>
<dbReference type="InterPro" id="IPR011356">
    <property type="entry name" value="Leucine_aapep/pepB"/>
</dbReference>
<keyword evidence="2" id="KW-0031">Aminopeptidase</keyword>
<dbReference type="CDD" id="cd00433">
    <property type="entry name" value="Peptidase_M17"/>
    <property type="match status" value="1"/>
</dbReference>
<keyword evidence="7" id="KW-1185">Reference proteome</keyword>
<dbReference type="GO" id="GO:0006508">
    <property type="term" value="P:proteolysis"/>
    <property type="evidence" value="ECO:0007669"/>
    <property type="project" value="UniProtKB-KW"/>
</dbReference>
<dbReference type="VEuPathDB" id="MicrosporidiaDB:EHP00_272"/>
<dbReference type="PANTHER" id="PTHR11963:SF23">
    <property type="entry name" value="CYTOSOL AMINOPEPTIDASE"/>
    <property type="match status" value="1"/>
</dbReference>
<sequence length="504" mass="56315">MEDNQVKLLNYGKLRSNLNAETCTFSLIIHFYCKINNCLQTLEKNTSNLMSFLFDKKATGKAGEIFELNNEILFSIGEFECELVNLETEDFWNIQNNMGELYKYISKYYSNSNVLFSIKLLDTDLFDPSVINHCYYGFILSSYKYTFLKKEESEIKINLIYEPNFSNLIETVELAHAQNIARFLGDTPANLLTPGIFVSYAKNIFRDIKNIEIKVLENEECIALGMNLFNSVGQGSVQDSKLLCIKYNGSSNNLHEHTVALVGKGVTFDSGGISLKPGLDMHRQKMDMMGGATMLMSFYAACKIGLPLNMSCTIPLVENMPSYMATKPGDVHVGMNGLSVEINNTDAEGRLILADGVYYAQTQYTFSGKVQKPKYLFNTCTLTGAMKIALGNIFGGYFTNSEELHEIIKNNLSGESLWRMPLSAYYKKQLKSDVADLKNIGGKLAGACTAAEFIHSFITEDVKWAHFDIAGIKDQSVTPGMYGNGATARPMLAFLNILKEISKN</sequence>
<evidence type="ECO:0000256" key="4">
    <source>
        <dbReference type="ARBA" id="ARBA00022801"/>
    </source>
</evidence>
<dbReference type="Pfam" id="PF00883">
    <property type="entry name" value="Peptidase_M17"/>
    <property type="match status" value="1"/>
</dbReference>
<evidence type="ECO:0000313" key="6">
    <source>
        <dbReference type="EMBL" id="OQS55138.1"/>
    </source>
</evidence>
<dbReference type="AlphaFoldDB" id="A0A1W0E7D0"/>
<gene>
    <name evidence="6" type="primary">Cytosol</name>
    <name evidence="6" type="ORF">EHP00_272</name>
</gene>
<evidence type="ECO:0000313" key="7">
    <source>
        <dbReference type="Proteomes" id="UP000192758"/>
    </source>
</evidence>
<dbReference type="PANTHER" id="PTHR11963">
    <property type="entry name" value="LEUCINE AMINOPEPTIDASE-RELATED"/>
    <property type="match status" value="1"/>
</dbReference>
<reference evidence="6 7" key="1">
    <citation type="journal article" date="2017" name="Environ. Microbiol.">
        <title>Decay of the glycolytic pathway and adaptation to intranuclear parasitism within Enterocytozoonidae microsporidia.</title>
        <authorList>
            <person name="Wiredu Boakye D."/>
            <person name="Jaroenlak P."/>
            <person name="Prachumwat A."/>
            <person name="Williams T.A."/>
            <person name="Bateman K.S."/>
            <person name="Itsathitphaisarn O."/>
            <person name="Sritunyalucksana K."/>
            <person name="Paszkiewicz K.H."/>
            <person name="Moore K.A."/>
            <person name="Stentiford G.D."/>
            <person name="Williams B.A."/>
        </authorList>
    </citation>
    <scope>NUCLEOTIDE SEQUENCE [LARGE SCALE GENOMIC DNA]</scope>
    <source>
        <strain evidence="6 7">TH1</strain>
    </source>
</reference>
<evidence type="ECO:0000256" key="1">
    <source>
        <dbReference type="ARBA" id="ARBA00009528"/>
    </source>
</evidence>